<dbReference type="InterPro" id="IPR036909">
    <property type="entry name" value="Cyt_c-like_dom_sf"/>
</dbReference>
<evidence type="ECO:0000313" key="1">
    <source>
        <dbReference type="EMBL" id="BAJ81212.1"/>
    </source>
</evidence>
<organism evidence="1 2">
    <name type="scientific">Acidiphilium multivorum (strain DSM 11245 / JCM 8867 / NBRC 100883 / AIU 301)</name>
    <dbReference type="NCBI Taxonomy" id="926570"/>
    <lineage>
        <taxon>Bacteria</taxon>
        <taxon>Pseudomonadati</taxon>
        <taxon>Pseudomonadota</taxon>
        <taxon>Alphaproteobacteria</taxon>
        <taxon>Acetobacterales</taxon>
        <taxon>Acidocellaceae</taxon>
        <taxon>Acidiphilium</taxon>
    </lineage>
</organism>
<evidence type="ECO:0000313" key="2">
    <source>
        <dbReference type="Proteomes" id="UP000007100"/>
    </source>
</evidence>
<dbReference type="HOGENOM" id="CLU_2748539_0_0_5"/>
<dbReference type="SUPFAM" id="SSF46626">
    <property type="entry name" value="Cytochrome c"/>
    <property type="match status" value="1"/>
</dbReference>
<dbReference type="KEGG" id="amv:ACMV_18650"/>
<protein>
    <recommendedName>
        <fullName evidence="3">Cytochrome c domain-containing protein</fullName>
    </recommendedName>
</protein>
<dbReference type="GO" id="GO:0020037">
    <property type="term" value="F:heme binding"/>
    <property type="evidence" value="ECO:0007669"/>
    <property type="project" value="InterPro"/>
</dbReference>
<dbReference type="Proteomes" id="UP000007100">
    <property type="component" value="Chromosome"/>
</dbReference>
<keyword evidence="2" id="KW-1185">Reference proteome</keyword>
<name>F0IZK2_ACIMA</name>
<reference evidence="1 2" key="1">
    <citation type="submission" date="2010-12" db="EMBL/GenBank/DDBJ databases">
        <title>Whole genome sequence of Acidiphilium multivorum AIU301.</title>
        <authorList>
            <person name="Narita-Yamada S."/>
            <person name="Nakamura S."/>
            <person name="Ito N."/>
            <person name="Takarada H."/>
            <person name="Katano Y."/>
            <person name="Nakazawa H."/>
            <person name="Hosoyama A."/>
            <person name="Yamada R."/>
            <person name="Fujita N."/>
        </authorList>
    </citation>
    <scope>NUCLEOTIDE SEQUENCE [LARGE SCALE GENOMIC DNA]</scope>
    <source>
        <strain evidence="2">DSM 11245 / JCM 8867 / AIU301</strain>
    </source>
</reference>
<accession>F0IZK2</accession>
<dbReference type="AlphaFoldDB" id="F0IZK2"/>
<proteinExistence type="predicted"/>
<sequence length="70" mass="7821">MHFGKAVSADLQAPGLENTYHHSTKLLVRAILDARDEDGDRLDRPMPAWKGRLSRAQALDIIAFLKTLHA</sequence>
<dbReference type="Gene3D" id="1.10.760.10">
    <property type="entry name" value="Cytochrome c-like domain"/>
    <property type="match status" value="1"/>
</dbReference>
<dbReference type="EMBL" id="AP012035">
    <property type="protein sequence ID" value="BAJ81212.1"/>
    <property type="molecule type" value="Genomic_DNA"/>
</dbReference>
<dbReference type="GO" id="GO:0009055">
    <property type="term" value="F:electron transfer activity"/>
    <property type="evidence" value="ECO:0007669"/>
    <property type="project" value="InterPro"/>
</dbReference>
<gene>
    <name evidence="1" type="ordered locus">ACMV_18650</name>
</gene>
<evidence type="ECO:0008006" key="3">
    <source>
        <dbReference type="Google" id="ProtNLM"/>
    </source>
</evidence>